<dbReference type="EC" id="1.-.-.-" evidence="3"/>
<dbReference type="EMBL" id="JAAXLA010000066">
    <property type="protein sequence ID" value="NMI00840.1"/>
    <property type="molecule type" value="Genomic_DNA"/>
</dbReference>
<dbReference type="InterPro" id="IPR011576">
    <property type="entry name" value="Pyridox_Oxase_N"/>
</dbReference>
<dbReference type="GO" id="GO:0016491">
    <property type="term" value="F:oxidoreductase activity"/>
    <property type="evidence" value="ECO:0007669"/>
    <property type="project" value="UniProtKB-KW"/>
</dbReference>
<evidence type="ECO:0000259" key="2">
    <source>
        <dbReference type="Pfam" id="PF01243"/>
    </source>
</evidence>
<protein>
    <submittedName>
        <fullName evidence="3">PPOX class F420-dependent oxidoreductase</fullName>
        <ecNumber evidence="3">1.-.-.-</ecNumber>
    </submittedName>
</protein>
<dbReference type="Pfam" id="PF01243">
    <property type="entry name" value="PNPOx_N"/>
    <property type="match status" value="1"/>
</dbReference>
<dbReference type="Gene3D" id="2.30.110.10">
    <property type="entry name" value="Electron Transport, Fmn-binding Protein, Chain A"/>
    <property type="match status" value="1"/>
</dbReference>
<comment type="caution">
    <text evidence="3">The sequence shown here is derived from an EMBL/GenBank/DDBJ whole genome shotgun (WGS) entry which is preliminary data.</text>
</comment>
<gene>
    <name evidence="3" type="ORF">HF526_26550</name>
</gene>
<dbReference type="RefSeq" id="WP_169384304.1">
    <property type="nucleotide sequence ID" value="NZ_JAAXLA010000066.1"/>
</dbReference>
<keyword evidence="4" id="KW-1185">Reference proteome</keyword>
<dbReference type="InterPro" id="IPR019965">
    <property type="entry name" value="PPOX_F420-dep_Rv2061_put"/>
</dbReference>
<keyword evidence="1 3" id="KW-0560">Oxidoreductase</keyword>
<evidence type="ECO:0000313" key="4">
    <source>
        <dbReference type="Proteomes" id="UP000820669"/>
    </source>
</evidence>
<dbReference type="PANTHER" id="PTHR35176">
    <property type="entry name" value="HEME OXYGENASE HI_0854-RELATED"/>
    <property type="match status" value="1"/>
</dbReference>
<dbReference type="InterPro" id="IPR052019">
    <property type="entry name" value="F420H2_bilvrd_red/Heme_oxyg"/>
</dbReference>
<proteinExistence type="predicted"/>
<accession>A0ABX1SGY9</accession>
<evidence type="ECO:0000256" key="1">
    <source>
        <dbReference type="ARBA" id="ARBA00023002"/>
    </source>
</evidence>
<organism evidence="3 4">
    <name type="scientific">Pseudonocardia acidicola</name>
    <dbReference type="NCBI Taxonomy" id="2724939"/>
    <lineage>
        <taxon>Bacteria</taxon>
        <taxon>Bacillati</taxon>
        <taxon>Actinomycetota</taxon>
        <taxon>Actinomycetes</taxon>
        <taxon>Pseudonocardiales</taxon>
        <taxon>Pseudonocardiaceae</taxon>
        <taxon>Pseudonocardia</taxon>
    </lineage>
</organism>
<dbReference type="SUPFAM" id="SSF50475">
    <property type="entry name" value="FMN-binding split barrel"/>
    <property type="match status" value="1"/>
</dbReference>
<sequence>MADPTARLGAARYAVLTTFRRDGAPVPTAVWVAPIDGAIGVWTTTDSGKVKRIRRDGHIELAESDSRGRPLGPAVAGTARVLDRAGTEQVLAAIRRKYGLLGRLLTTLSGWRRGKAGTTGLAVTLE</sequence>
<dbReference type="NCBIfam" id="TIGR03666">
    <property type="entry name" value="Rv2061_F420"/>
    <property type="match status" value="1"/>
</dbReference>
<dbReference type="PANTHER" id="PTHR35176:SF11">
    <property type="entry name" value="PYRIDOXAMINE 5'-PHOSPHATE OXIDASE FAMILY PROTEIN"/>
    <property type="match status" value="1"/>
</dbReference>
<evidence type="ECO:0000313" key="3">
    <source>
        <dbReference type="EMBL" id="NMI00840.1"/>
    </source>
</evidence>
<name>A0ABX1SGY9_9PSEU</name>
<reference evidence="3 4" key="1">
    <citation type="submission" date="2020-04" db="EMBL/GenBank/DDBJ databases">
        <authorList>
            <person name="Klaysubun C."/>
            <person name="Duangmal K."/>
            <person name="Lipun K."/>
        </authorList>
    </citation>
    <scope>NUCLEOTIDE SEQUENCE [LARGE SCALE GENOMIC DNA]</scope>
    <source>
        <strain evidence="3 4">K10HN5</strain>
    </source>
</reference>
<feature type="domain" description="Pyridoxamine 5'-phosphate oxidase N-terminal" evidence="2">
    <location>
        <begin position="8"/>
        <end position="99"/>
    </location>
</feature>
<dbReference type="InterPro" id="IPR012349">
    <property type="entry name" value="Split_barrel_FMN-bd"/>
</dbReference>
<dbReference type="Proteomes" id="UP000820669">
    <property type="component" value="Unassembled WGS sequence"/>
</dbReference>